<protein>
    <submittedName>
        <fullName evidence="2">Uncharacterized protein</fullName>
    </submittedName>
</protein>
<dbReference type="eggNOG" id="ENOG502SYFI">
    <property type="taxonomic scope" value="Eukaryota"/>
</dbReference>
<dbReference type="VEuPathDB" id="FungiDB:AN6823"/>
<dbReference type="OMA" id="PRPMSWH"/>
<sequence length="452" mass="50286">MVPLCQSQPQAELELLCICRSGHPWLRSVFDIHTYISPLLPFLPFLVLTVATPSRTLLLCYNRHSANNTSQHSNSTPAQHCHIFTTSPMTYYPQPEAFAGSQWPLNNQSTALQQFLYAFPKPRLSGRISKPRSAGNSPSASRRRTTTVHSSPMYRPPTQEQQIDMNAALLAAINRRRARPMSWHPVLNQPEYGTPAQFYPTTSLDSYNLPVTQVTQPSQTMTGAFDETMLQPFPAADVSNMQQDLAFPQLPQEPYLHMNQPQVDGTFWDGSEMGVPSFAQPLNDWPLDMTSINQDLPSMGAPASNYGSVSSPGPATPDFLPIQKFGDDAESVPVLEKPEPGDELVGMGLYSEPDTSTDGLVYGMNGKGLKLEETFTPFAEKDDEEEEEEDQQEPDSESDNQQQSAQANKQAESMVNKTFFFESDNGSEQPTMARPSFNFPTTSCMNYGYGWI</sequence>
<dbReference type="KEGG" id="ani:ANIA_06823"/>
<feature type="compositionally biased region" description="Low complexity" evidence="1">
    <location>
        <begin position="399"/>
        <end position="413"/>
    </location>
</feature>
<accession>C8V2G3</accession>
<evidence type="ECO:0000313" key="2">
    <source>
        <dbReference type="EMBL" id="CBF71533.1"/>
    </source>
</evidence>
<reference evidence="3" key="2">
    <citation type="journal article" date="2009" name="Fungal Genet. Biol.">
        <title>The 2008 update of the Aspergillus nidulans genome annotation: a community effort.</title>
        <authorList>
            <person name="Wortman J.R."/>
            <person name="Gilsenan J.M."/>
            <person name="Joardar V."/>
            <person name="Deegan J."/>
            <person name="Clutterbuck J."/>
            <person name="Andersen M.R."/>
            <person name="Archer D."/>
            <person name="Bencina M."/>
            <person name="Braus G."/>
            <person name="Coutinho P."/>
            <person name="von Dohren H."/>
            <person name="Doonan J."/>
            <person name="Driessen A.J."/>
            <person name="Durek P."/>
            <person name="Espeso E."/>
            <person name="Fekete E."/>
            <person name="Flipphi M."/>
            <person name="Estrada C.G."/>
            <person name="Geysens S."/>
            <person name="Goldman G."/>
            <person name="de Groot P.W."/>
            <person name="Hansen K."/>
            <person name="Harris S.D."/>
            <person name="Heinekamp T."/>
            <person name="Helmstaedt K."/>
            <person name="Henrissat B."/>
            <person name="Hofmann G."/>
            <person name="Homan T."/>
            <person name="Horio T."/>
            <person name="Horiuchi H."/>
            <person name="James S."/>
            <person name="Jones M."/>
            <person name="Karaffa L."/>
            <person name="Karanyi Z."/>
            <person name="Kato M."/>
            <person name="Keller N."/>
            <person name="Kelly D.E."/>
            <person name="Kiel J.A."/>
            <person name="Kim J.M."/>
            <person name="van der Klei I.J."/>
            <person name="Klis F.M."/>
            <person name="Kovalchuk A."/>
            <person name="Krasevec N."/>
            <person name="Kubicek C.P."/>
            <person name="Liu B."/>
            <person name="Maccabe A."/>
            <person name="Meyer V."/>
            <person name="Mirabito P."/>
            <person name="Miskei M."/>
            <person name="Mos M."/>
            <person name="Mullins J."/>
            <person name="Nelson D.R."/>
            <person name="Nielsen J."/>
            <person name="Oakley B.R."/>
            <person name="Osmani S.A."/>
            <person name="Pakula T."/>
            <person name="Paszewski A."/>
            <person name="Paulsen I."/>
            <person name="Pilsyk S."/>
            <person name="Pocsi I."/>
            <person name="Punt P.J."/>
            <person name="Ram A.F."/>
            <person name="Ren Q."/>
            <person name="Robellet X."/>
            <person name="Robson G."/>
            <person name="Seiboth B."/>
            <person name="van Solingen P."/>
            <person name="Specht T."/>
            <person name="Sun J."/>
            <person name="Taheri-Talesh N."/>
            <person name="Takeshita N."/>
            <person name="Ussery D."/>
            <person name="vanKuyk P.A."/>
            <person name="Visser H."/>
            <person name="van de Vondervoort P.J."/>
            <person name="de Vries R.P."/>
            <person name="Walton J."/>
            <person name="Xiang X."/>
            <person name="Xiong Y."/>
            <person name="Zeng A.P."/>
            <person name="Brandt B.W."/>
            <person name="Cornell M.J."/>
            <person name="van den Hondel C.A."/>
            <person name="Visser J."/>
            <person name="Oliver S.G."/>
            <person name="Turner G."/>
        </authorList>
    </citation>
    <scope>GENOME REANNOTATION</scope>
    <source>
        <strain evidence="3">FGSC A4 / ATCC 38163 / CBS 112.46 / NRRL 194 / M139</strain>
    </source>
</reference>
<dbReference type="EMBL" id="BN001301">
    <property type="protein sequence ID" value="CBF71533.1"/>
    <property type="molecule type" value="Genomic_DNA"/>
</dbReference>
<gene>
    <name evidence="2" type="ORF">ANIA_06823</name>
</gene>
<proteinExistence type="predicted"/>
<keyword evidence="3" id="KW-1185">Reference proteome</keyword>
<dbReference type="InParanoid" id="C8V2G3"/>
<dbReference type="AlphaFoldDB" id="C8V2G3"/>
<feature type="region of interest" description="Disordered" evidence="1">
    <location>
        <begin position="380"/>
        <end position="439"/>
    </location>
</feature>
<dbReference type="STRING" id="227321.C8V2G3"/>
<name>C8V2G3_EMENI</name>
<organism evidence="2 3">
    <name type="scientific">Emericella nidulans (strain FGSC A4 / ATCC 38163 / CBS 112.46 / NRRL 194 / M139)</name>
    <name type="common">Aspergillus nidulans</name>
    <dbReference type="NCBI Taxonomy" id="227321"/>
    <lineage>
        <taxon>Eukaryota</taxon>
        <taxon>Fungi</taxon>
        <taxon>Dikarya</taxon>
        <taxon>Ascomycota</taxon>
        <taxon>Pezizomycotina</taxon>
        <taxon>Eurotiomycetes</taxon>
        <taxon>Eurotiomycetidae</taxon>
        <taxon>Eurotiales</taxon>
        <taxon>Aspergillaceae</taxon>
        <taxon>Aspergillus</taxon>
        <taxon>Aspergillus subgen. Nidulantes</taxon>
    </lineage>
</organism>
<evidence type="ECO:0000313" key="3">
    <source>
        <dbReference type="Proteomes" id="UP000000560"/>
    </source>
</evidence>
<evidence type="ECO:0000256" key="1">
    <source>
        <dbReference type="SAM" id="MobiDB-lite"/>
    </source>
</evidence>
<feature type="region of interest" description="Disordered" evidence="1">
    <location>
        <begin position="124"/>
        <end position="160"/>
    </location>
</feature>
<dbReference type="GeneID" id="2870497"/>
<dbReference type="HOGENOM" id="CLU_048909_0_0_1"/>
<feature type="compositionally biased region" description="Acidic residues" evidence="1">
    <location>
        <begin position="381"/>
        <end position="398"/>
    </location>
</feature>
<dbReference type="Proteomes" id="UP000000560">
    <property type="component" value="Chromosome I"/>
</dbReference>
<dbReference type="RefSeq" id="XP_664427.2">
    <property type="nucleotide sequence ID" value="XM_659335.2"/>
</dbReference>
<dbReference type="OrthoDB" id="5378435at2759"/>
<reference evidence="3" key="1">
    <citation type="journal article" date="2005" name="Nature">
        <title>Sequencing of Aspergillus nidulans and comparative analysis with A. fumigatus and A. oryzae.</title>
        <authorList>
            <person name="Galagan J.E."/>
            <person name="Calvo S.E."/>
            <person name="Cuomo C."/>
            <person name="Ma L.J."/>
            <person name="Wortman J.R."/>
            <person name="Batzoglou S."/>
            <person name="Lee S.I."/>
            <person name="Basturkmen M."/>
            <person name="Spevak C.C."/>
            <person name="Clutterbuck J."/>
            <person name="Kapitonov V."/>
            <person name="Jurka J."/>
            <person name="Scazzocchio C."/>
            <person name="Farman M."/>
            <person name="Butler J."/>
            <person name="Purcell S."/>
            <person name="Harris S."/>
            <person name="Braus G.H."/>
            <person name="Draht O."/>
            <person name="Busch S."/>
            <person name="D'Enfert C."/>
            <person name="Bouchier C."/>
            <person name="Goldman G.H."/>
            <person name="Bell-Pedersen D."/>
            <person name="Griffiths-Jones S."/>
            <person name="Doonan J.H."/>
            <person name="Yu J."/>
            <person name="Vienken K."/>
            <person name="Pain A."/>
            <person name="Freitag M."/>
            <person name="Selker E.U."/>
            <person name="Archer D.B."/>
            <person name="Penalva M.A."/>
            <person name="Oakley B.R."/>
            <person name="Momany M."/>
            <person name="Tanaka T."/>
            <person name="Kumagai T."/>
            <person name="Asai K."/>
            <person name="Machida M."/>
            <person name="Nierman W.C."/>
            <person name="Denning D.W."/>
            <person name="Caddick M."/>
            <person name="Hynes M."/>
            <person name="Paoletti M."/>
            <person name="Fischer R."/>
            <person name="Miller B."/>
            <person name="Dyer P."/>
            <person name="Sachs M.S."/>
            <person name="Osmani S.A."/>
            <person name="Birren B.W."/>
        </authorList>
    </citation>
    <scope>NUCLEOTIDE SEQUENCE [LARGE SCALE GENOMIC DNA]</scope>
    <source>
        <strain evidence="3">FGSC A4 / ATCC 38163 / CBS 112.46 / NRRL 194 / M139</strain>
    </source>
</reference>